<evidence type="ECO:0000256" key="9">
    <source>
        <dbReference type="ARBA" id="ARBA00031306"/>
    </source>
</evidence>
<keyword evidence="4" id="KW-0285">Flavoprotein</keyword>
<dbReference type="Pfam" id="PF02424">
    <property type="entry name" value="ApbE"/>
    <property type="match status" value="2"/>
</dbReference>
<dbReference type="EMBL" id="JACCFM010000001">
    <property type="protein sequence ID" value="NYJ20573.1"/>
    <property type="molecule type" value="Genomic_DNA"/>
</dbReference>
<evidence type="ECO:0000313" key="12">
    <source>
        <dbReference type="Proteomes" id="UP000537260"/>
    </source>
</evidence>
<proteinExistence type="predicted"/>
<evidence type="ECO:0000256" key="5">
    <source>
        <dbReference type="ARBA" id="ARBA00022679"/>
    </source>
</evidence>
<dbReference type="GO" id="GO:0046872">
    <property type="term" value="F:metal ion binding"/>
    <property type="evidence" value="ECO:0007669"/>
    <property type="project" value="UniProtKB-KW"/>
</dbReference>
<dbReference type="EC" id="2.7.1.180" evidence="2"/>
<evidence type="ECO:0000256" key="1">
    <source>
        <dbReference type="ARBA" id="ARBA00001946"/>
    </source>
</evidence>
<gene>
    <name evidence="11" type="ORF">HNR05_002364</name>
</gene>
<evidence type="ECO:0000256" key="6">
    <source>
        <dbReference type="ARBA" id="ARBA00022723"/>
    </source>
</evidence>
<dbReference type="GO" id="GO:0016740">
    <property type="term" value="F:transferase activity"/>
    <property type="evidence" value="ECO:0007669"/>
    <property type="project" value="UniProtKB-KW"/>
</dbReference>
<keyword evidence="6" id="KW-0479">Metal-binding</keyword>
<dbReference type="PANTHER" id="PTHR30040:SF2">
    <property type="entry name" value="FAD:PROTEIN FMN TRANSFERASE"/>
    <property type="match status" value="1"/>
</dbReference>
<evidence type="ECO:0000256" key="2">
    <source>
        <dbReference type="ARBA" id="ARBA00011955"/>
    </source>
</evidence>
<evidence type="ECO:0000256" key="7">
    <source>
        <dbReference type="ARBA" id="ARBA00022827"/>
    </source>
</evidence>
<keyword evidence="12" id="KW-1185">Reference proteome</keyword>
<evidence type="ECO:0000256" key="8">
    <source>
        <dbReference type="ARBA" id="ARBA00022842"/>
    </source>
</evidence>
<dbReference type="InterPro" id="IPR024932">
    <property type="entry name" value="ApbE"/>
</dbReference>
<evidence type="ECO:0000256" key="4">
    <source>
        <dbReference type="ARBA" id="ARBA00022630"/>
    </source>
</evidence>
<keyword evidence="8" id="KW-0460">Magnesium</keyword>
<keyword evidence="11" id="KW-0449">Lipoprotein</keyword>
<dbReference type="Gene3D" id="3.10.520.10">
    <property type="entry name" value="ApbE-like domains"/>
    <property type="match status" value="2"/>
</dbReference>
<dbReference type="SUPFAM" id="SSF143631">
    <property type="entry name" value="ApbE-like"/>
    <property type="match status" value="1"/>
</dbReference>
<dbReference type="Proteomes" id="UP000537260">
    <property type="component" value="Unassembled WGS sequence"/>
</dbReference>
<keyword evidence="5" id="KW-0808">Transferase</keyword>
<keyword evidence="7" id="KW-0274">FAD</keyword>
<dbReference type="PANTHER" id="PTHR30040">
    <property type="entry name" value="THIAMINE BIOSYNTHESIS LIPOPROTEIN APBE"/>
    <property type="match status" value="1"/>
</dbReference>
<reference evidence="11 12" key="1">
    <citation type="submission" date="2020-07" db="EMBL/GenBank/DDBJ databases">
        <title>Sequencing the genomes of 1000 actinobacteria strains.</title>
        <authorList>
            <person name="Klenk H.-P."/>
        </authorList>
    </citation>
    <scope>NUCLEOTIDE SEQUENCE [LARGE SCALE GENOMIC DNA]</scope>
    <source>
        <strain evidence="11 12">LI1</strain>
    </source>
</reference>
<comment type="cofactor">
    <cofactor evidence="1">
        <name>Mg(2+)</name>
        <dbReference type="ChEBI" id="CHEBI:18420"/>
    </cofactor>
</comment>
<evidence type="ECO:0000256" key="3">
    <source>
        <dbReference type="ARBA" id="ARBA00016337"/>
    </source>
</evidence>
<evidence type="ECO:0000313" key="11">
    <source>
        <dbReference type="EMBL" id="NYJ20573.1"/>
    </source>
</evidence>
<organism evidence="11 12">
    <name type="scientific">Glaciibacter psychrotolerans</name>
    <dbReference type="NCBI Taxonomy" id="670054"/>
    <lineage>
        <taxon>Bacteria</taxon>
        <taxon>Bacillati</taxon>
        <taxon>Actinomycetota</taxon>
        <taxon>Actinomycetes</taxon>
        <taxon>Micrococcales</taxon>
        <taxon>Microbacteriaceae</taxon>
        <taxon>Glaciibacter</taxon>
    </lineage>
</organism>
<dbReference type="AlphaFoldDB" id="A0A7Z0J749"/>
<dbReference type="InterPro" id="IPR003374">
    <property type="entry name" value="ApbE-like_sf"/>
</dbReference>
<sequence length="247" mass="26377">MSTHTFHTMGTVASLICADELPSVGCLAAVARVFTDHDELFSLYRPNSELSRLARGEITLAQTSADVRDCYAQANDWRLQTNGAFTAHRPDGLIDLSGIVKAASISRAADVLHGFGVTDALLDVGGDALALGTRHGRPWRAGIVDPADATALLCSVDFHGEWAAVATSGTAERGEHVWRTGPDVYRQVTVLAADIVTADVLATAVLSGGPEMRDDATDRWNVDVLTVDRDGELTLSARLRDLTAQPR</sequence>
<comment type="caution">
    <text evidence="11">The sequence shown here is derived from an EMBL/GenBank/DDBJ whole genome shotgun (WGS) entry which is preliminary data.</text>
</comment>
<comment type="catalytic activity">
    <reaction evidence="10">
        <text>L-threonyl-[protein] + FAD = FMN-L-threonyl-[protein] + AMP + H(+)</text>
        <dbReference type="Rhea" id="RHEA:36847"/>
        <dbReference type="Rhea" id="RHEA-COMP:11060"/>
        <dbReference type="Rhea" id="RHEA-COMP:11061"/>
        <dbReference type="ChEBI" id="CHEBI:15378"/>
        <dbReference type="ChEBI" id="CHEBI:30013"/>
        <dbReference type="ChEBI" id="CHEBI:57692"/>
        <dbReference type="ChEBI" id="CHEBI:74257"/>
        <dbReference type="ChEBI" id="CHEBI:456215"/>
        <dbReference type="EC" id="2.7.1.180"/>
    </reaction>
</comment>
<dbReference type="RefSeq" id="WP_343062563.1">
    <property type="nucleotide sequence ID" value="NZ_JACCFM010000001.1"/>
</dbReference>
<protein>
    <recommendedName>
        <fullName evidence="3">FAD:protein FMN transferase</fullName>
        <ecNumber evidence="2">2.7.1.180</ecNumber>
    </recommendedName>
    <alternativeName>
        <fullName evidence="9">Flavin transferase</fullName>
    </alternativeName>
</protein>
<evidence type="ECO:0000256" key="10">
    <source>
        <dbReference type="ARBA" id="ARBA00048540"/>
    </source>
</evidence>
<accession>A0A7Z0J749</accession>
<name>A0A7Z0J749_9MICO</name>